<evidence type="ECO:0000256" key="1">
    <source>
        <dbReference type="SAM" id="MobiDB-lite"/>
    </source>
</evidence>
<dbReference type="EMBL" id="FOYT01000002">
    <property type="protein sequence ID" value="SFR57036.1"/>
    <property type="molecule type" value="Genomic_DNA"/>
</dbReference>
<feature type="compositionally biased region" description="Acidic residues" evidence="1">
    <location>
        <begin position="84"/>
        <end position="96"/>
    </location>
</feature>
<keyword evidence="3" id="KW-1185">Reference proteome</keyword>
<proteinExistence type="predicted"/>
<evidence type="ECO:0000313" key="2">
    <source>
        <dbReference type="EMBL" id="SFR57036.1"/>
    </source>
</evidence>
<feature type="region of interest" description="Disordered" evidence="1">
    <location>
        <begin position="75"/>
        <end position="96"/>
    </location>
</feature>
<organism evidence="2 3">
    <name type="scientific">Halogeometricum rufum</name>
    <dbReference type="NCBI Taxonomy" id="553469"/>
    <lineage>
        <taxon>Archaea</taxon>
        <taxon>Methanobacteriati</taxon>
        <taxon>Methanobacteriota</taxon>
        <taxon>Stenosarchaea group</taxon>
        <taxon>Halobacteria</taxon>
        <taxon>Halobacteriales</taxon>
        <taxon>Haloferacaceae</taxon>
        <taxon>Halogeometricum</taxon>
    </lineage>
</organism>
<name>A0A1I6HRF4_9EURY</name>
<evidence type="ECO:0000313" key="3">
    <source>
        <dbReference type="Proteomes" id="UP000198531"/>
    </source>
</evidence>
<dbReference type="RefSeq" id="WP_089807845.1">
    <property type="nucleotide sequence ID" value="NZ_FOYT01000002.1"/>
</dbReference>
<reference evidence="3" key="1">
    <citation type="submission" date="2016-10" db="EMBL/GenBank/DDBJ databases">
        <authorList>
            <person name="Varghese N."/>
            <person name="Submissions S."/>
        </authorList>
    </citation>
    <scope>NUCLEOTIDE SEQUENCE [LARGE SCALE GENOMIC DNA]</scope>
    <source>
        <strain evidence="3">CGMCC 1.7736</strain>
    </source>
</reference>
<gene>
    <name evidence="2" type="ORF">SAMN04487947_2366</name>
</gene>
<dbReference type="AlphaFoldDB" id="A0A1I6HRF4"/>
<dbReference type="Proteomes" id="UP000198531">
    <property type="component" value="Unassembled WGS sequence"/>
</dbReference>
<protein>
    <submittedName>
        <fullName evidence="2">Uncharacterized protein</fullName>
    </submittedName>
</protein>
<accession>A0A1I6HRF4</accession>
<dbReference type="OrthoDB" id="378398at2157"/>
<sequence>MSESLTSEEAQAIVDRSAEFCVAVHTGNRVDLVARNEYGQLTVDTYVDAVGERRLLPITESRFADLVVRYEARREPVEDSPFAAEEEDLTVGADDA</sequence>